<protein>
    <submittedName>
        <fullName evidence="1">Uncharacterized protein</fullName>
    </submittedName>
</protein>
<name>A0AAV0RQP1_9ROSI</name>
<evidence type="ECO:0000313" key="1">
    <source>
        <dbReference type="EMBL" id="CAI0559930.1"/>
    </source>
</evidence>
<proteinExistence type="predicted"/>
<accession>A0AAV0RQP1</accession>
<comment type="caution">
    <text evidence="1">The sequence shown here is derived from an EMBL/GenBank/DDBJ whole genome shotgun (WGS) entry which is preliminary data.</text>
</comment>
<sequence>MSRFVLDSNNLWLVGNSEGTIAVLDGSEVADLNPKDVTGDVSHWQKMAQIGTNSASTHQELEVFGVVLSGQKLEELRKNTYDEQVTVTREGFMIQWLNPSGGDKAPGS</sequence>
<evidence type="ECO:0000313" key="2">
    <source>
        <dbReference type="Proteomes" id="UP001154282"/>
    </source>
</evidence>
<dbReference type="AlphaFoldDB" id="A0AAV0RQP1"/>
<dbReference type="EMBL" id="CAMGYJ010000011">
    <property type="protein sequence ID" value="CAI0559930.1"/>
    <property type="molecule type" value="Genomic_DNA"/>
</dbReference>
<gene>
    <name evidence="1" type="ORF">LITE_LOCUS49453</name>
</gene>
<keyword evidence="2" id="KW-1185">Reference proteome</keyword>
<organism evidence="1 2">
    <name type="scientific">Linum tenue</name>
    <dbReference type="NCBI Taxonomy" id="586396"/>
    <lineage>
        <taxon>Eukaryota</taxon>
        <taxon>Viridiplantae</taxon>
        <taxon>Streptophyta</taxon>
        <taxon>Embryophyta</taxon>
        <taxon>Tracheophyta</taxon>
        <taxon>Spermatophyta</taxon>
        <taxon>Magnoliopsida</taxon>
        <taxon>eudicotyledons</taxon>
        <taxon>Gunneridae</taxon>
        <taxon>Pentapetalae</taxon>
        <taxon>rosids</taxon>
        <taxon>fabids</taxon>
        <taxon>Malpighiales</taxon>
        <taxon>Linaceae</taxon>
        <taxon>Linum</taxon>
    </lineage>
</organism>
<dbReference type="Proteomes" id="UP001154282">
    <property type="component" value="Unassembled WGS sequence"/>
</dbReference>
<reference evidence="1" key="1">
    <citation type="submission" date="2022-08" db="EMBL/GenBank/DDBJ databases">
        <authorList>
            <person name="Gutierrez-Valencia J."/>
        </authorList>
    </citation>
    <scope>NUCLEOTIDE SEQUENCE</scope>
</reference>